<accession>A0A173MH87</accession>
<evidence type="ECO:0000256" key="1">
    <source>
        <dbReference type="SAM" id="SignalP"/>
    </source>
</evidence>
<dbReference type="Pfam" id="PF00149">
    <property type="entry name" value="Metallophos"/>
    <property type="match status" value="1"/>
</dbReference>
<dbReference type="KEGG" id="fln:FLA_3002"/>
<dbReference type="Proteomes" id="UP000186917">
    <property type="component" value="Unassembled WGS sequence"/>
</dbReference>
<dbReference type="InterPro" id="IPR004843">
    <property type="entry name" value="Calcineurin-like_PHP"/>
</dbReference>
<feature type="domain" description="Calcineurin-like phosphoesterase" evidence="2">
    <location>
        <begin position="35"/>
        <end position="307"/>
    </location>
</feature>
<reference evidence="4" key="1">
    <citation type="submission" date="2017-01" db="EMBL/GenBank/DDBJ databases">
        <authorList>
            <person name="Varghese N."/>
            <person name="Submissions S."/>
        </authorList>
    </citation>
    <scope>NUCLEOTIDE SEQUENCE [LARGE SCALE GENOMIC DNA]</scope>
    <source>
        <strain evidence="4">DSM 21054</strain>
    </source>
</reference>
<evidence type="ECO:0000313" key="3">
    <source>
        <dbReference type="EMBL" id="SIS96894.1"/>
    </source>
</evidence>
<dbReference type="InterPro" id="IPR029052">
    <property type="entry name" value="Metallo-depent_PP-like"/>
</dbReference>
<gene>
    <name evidence="3" type="ORF">SAMN05421788_102389</name>
</gene>
<evidence type="ECO:0000259" key="2">
    <source>
        <dbReference type="Pfam" id="PF00149"/>
    </source>
</evidence>
<dbReference type="OrthoDB" id="5464769at2"/>
<dbReference type="Gene3D" id="3.60.21.10">
    <property type="match status" value="1"/>
</dbReference>
<proteinExistence type="predicted"/>
<keyword evidence="4" id="KW-1185">Reference proteome</keyword>
<keyword evidence="1" id="KW-0732">Signal</keyword>
<dbReference type="GO" id="GO:0016787">
    <property type="term" value="F:hydrolase activity"/>
    <property type="evidence" value="ECO:0007669"/>
    <property type="project" value="InterPro"/>
</dbReference>
<feature type="signal peptide" evidence="1">
    <location>
        <begin position="1"/>
        <end position="24"/>
    </location>
</feature>
<protein>
    <submittedName>
        <fullName evidence="3">Calcineurin-like phosphoesterase</fullName>
    </submittedName>
</protein>
<feature type="chain" id="PRO_5030022963" evidence="1">
    <location>
        <begin position="25"/>
        <end position="386"/>
    </location>
</feature>
<evidence type="ECO:0000313" key="4">
    <source>
        <dbReference type="Proteomes" id="UP000186917"/>
    </source>
</evidence>
<sequence length="386" mass="43591">MKYGVKGWSWLIVTCFSLFTGVQAQTGKKDAMVQIAYVSDLHYGIARKTFEGKEDVPSYQVNAVMLKKMNTLPSLVLPKDGGVGAKQQVGAIDYLVVTGDIANRQEYPIQSATASWQQFQHDYLTGLTTYNRQQEKTVVLLTPGNHDASNAVGHYKNLQPATDATSMVNIYNLMMHPAQPKTLADFNYNTDKVNYSRNIAGVHCMFLCLWADSVTRVWMEQDLKSVSPSTPVLLFVHVPPQGEPKHFTNPHIPHTINAKDKFENLMPEYLQDTTLLDGKPQDLIEERAFAAFIKRHPNIKAYFHGHENANEFYTYKGPDNDVSLPVFRVDSPMKGRVSAKEEKKLSFQLISIDPHKKKLTVRECLWNKKASKNSPIVWGESITIDL</sequence>
<dbReference type="AlphaFoldDB" id="A0A173MH87"/>
<dbReference type="RefSeq" id="WP_076378104.1">
    <property type="nucleotide sequence ID" value="NZ_AP017422.1"/>
</dbReference>
<dbReference type="SUPFAM" id="SSF56300">
    <property type="entry name" value="Metallo-dependent phosphatases"/>
    <property type="match status" value="1"/>
</dbReference>
<name>A0A173MH87_9BACT</name>
<organism evidence="3 4">
    <name type="scientific">Filimonas lacunae</name>
    <dbReference type="NCBI Taxonomy" id="477680"/>
    <lineage>
        <taxon>Bacteria</taxon>
        <taxon>Pseudomonadati</taxon>
        <taxon>Bacteroidota</taxon>
        <taxon>Chitinophagia</taxon>
        <taxon>Chitinophagales</taxon>
        <taxon>Chitinophagaceae</taxon>
        <taxon>Filimonas</taxon>
    </lineage>
</organism>
<dbReference type="EMBL" id="FTOR01000002">
    <property type="protein sequence ID" value="SIS96894.1"/>
    <property type="molecule type" value="Genomic_DNA"/>
</dbReference>